<keyword evidence="3 8" id="KW-0812">Transmembrane</keyword>
<dbReference type="InterPro" id="IPR017825">
    <property type="entry name" value="Lycopene_cyclase_dom"/>
</dbReference>
<dbReference type="GO" id="GO:0045436">
    <property type="term" value="F:lycopene beta cyclase activity"/>
    <property type="evidence" value="ECO:0007669"/>
    <property type="project" value="UniProtKB-ARBA"/>
</dbReference>
<evidence type="ECO:0000256" key="8">
    <source>
        <dbReference type="SAM" id="Phobius"/>
    </source>
</evidence>
<dbReference type="RefSeq" id="WP_145227420.1">
    <property type="nucleotide sequence ID" value="NZ_VIVQ01000001.1"/>
</dbReference>
<feature type="transmembrane region" description="Helical" evidence="8">
    <location>
        <begin position="36"/>
        <end position="56"/>
    </location>
</feature>
<evidence type="ECO:0000256" key="7">
    <source>
        <dbReference type="ARBA" id="ARBA00023235"/>
    </source>
</evidence>
<comment type="pathway">
    <text evidence="2">Carotenoid biosynthesis.</text>
</comment>
<evidence type="ECO:0000313" key="11">
    <source>
        <dbReference type="Proteomes" id="UP000318297"/>
    </source>
</evidence>
<dbReference type="EMBL" id="VIVQ01000001">
    <property type="protein sequence ID" value="TWE13002.1"/>
    <property type="molecule type" value="Genomic_DNA"/>
</dbReference>
<feature type="domain" description="Lycopene cyclase" evidence="9">
    <location>
        <begin position="8"/>
        <end position="94"/>
    </location>
</feature>
<evidence type="ECO:0000256" key="3">
    <source>
        <dbReference type="ARBA" id="ARBA00022692"/>
    </source>
</evidence>
<dbReference type="Proteomes" id="UP000318297">
    <property type="component" value="Unassembled WGS sequence"/>
</dbReference>
<keyword evidence="11" id="KW-1185">Reference proteome</keyword>
<keyword evidence="4" id="KW-0125">Carotenoid biosynthesis</keyword>
<feature type="transmembrane region" description="Helical" evidence="8">
    <location>
        <begin position="76"/>
        <end position="96"/>
    </location>
</feature>
<evidence type="ECO:0000256" key="2">
    <source>
        <dbReference type="ARBA" id="ARBA00004829"/>
    </source>
</evidence>
<feature type="transmembrane region" description="Helical" evidence="8">
    <location>
        <begin position="6"/>
        <end position="24"/>
    </location>
</feature>
<dbReference type="AlphaFoldDB" id="A0A561EBM9"/>
<keyword evidence="7" id="KW-0413">Isomerase</keyword>
<evidence type="ECO:0000259" key="9">
    <source>
        <dbReference type="Pfam" id="PF18916"/>
    </source>
</evidence>
<sequence length="106" mass="11991">MRHLSYVAMLVFCLAGTVPLGFVFKVRSLKRIRRLALAIACAAVPFVIWDVIAARNGQWHFAAGQTLPMRLLGLPVEEWCFFVVIPFAAIATYSTVGEISRRRRQR</sequence>
<dbReference type="GO" id="GO:0016117">
    <property type="term" value="P:carotenoid biosynthetic process"/>
    <property type="evidence" value="ECO:0007669"/>
    <property type="project" value="UniProtKB-KW"/>
</dbReference>
<keyword evidence="5 8" id="KW-1133">Transmembrane helix</keyword>
<dbReference type="Pfam" id="PF18916">
    <property type="entry name" value="Lycopene_cyc"/>
    <property type="match status" value="1"/>
</dbReference>
<dbReference type="GO" id="GO:0016872">
    <property type="term" value="F:intramolecular lyase activity"/>
    <property type="evidence" value="ECO:0007669"/>
    <property type="project" value="InterPro"/>
</dbReference>
<comment type="caution">
    <text evidence="10">The sequence shown here is derived from an EMBL/GenBank/DDBJ whole genome shotgun (WGS) entry which is preliminary data.</text>
</comment>
<name>A0A561EBM9_9MICO</name>
<organism evidence="10 11">
    <name type="scientific">Rudaeicoccus suwonensis</name>
    <dbReference type="NCBI Taxonomy" id="657409"/>
    <lineage>
        <taxon>Bacteria</taxon>
        <taxon>Bacillati</taxon>
        <taxon>Actinomycetota</taxon>
        <taxon>Actinomycetes</taxon>
        <taxon>Micrococcales</taxon>
        <taxon>Dermacoccaceae</taxon>
        <taxon>Rudaeicoccus</taxon>
    </lineage>
</organism>
<keyword evidence="6 8" id="KW-0472">Membrane</keyword>
<dbReference type="OrthoDB" id="5195186at2"/>
<protein>
    <submittedName>
        <fullName evidence="10">Lycopene cyclase domain-containing protein</fullName>
    </submittedName>
</protein>
<evidence type="ECO:0000256" key="1">
    <source>
        <dbReference type="ARBA" id="ARBA00004141"/>
    </source>
</evidence>
<evidence type="ECO:0000256" key="4">
    <source>
        <dbReference type="ARBA" id="ARBA00022746"/>
    </source>
</evidence>
<dbReference type="NCBIfam" id="TIGR03462">
    <property type="entry name" value="CarR_dom_SF"/>
    <property type="match status" value="1"/>
</dbReference>
<gene>
    <name evidence="10" type="ORF">BKA23_1830</name>
</gene>
<proteinExistence type="predicted"/>
<evidence type="ECO:0000313" key="10">
    <source>
        <dbReference type="EMBL" id="TWE13002.1"/>
    </source>
</evidence>
<dbReference type="GO" id="GO:0016020">
    <property type="term" value="C:membrane"/>
    <property type="evidence" value="ECO:0007669"/>
    <property type="project" value="UniProtKB-SubCell"/>
</dbReference>
<reference evidence="10 11" key="1">
    <citation type="submission" date="2019-06" db="EMBL/GenBank/DDBJ databases">
        <title>Sequencing the genomes of 1000 actinobacteria strains.</title>
        <authorList>
            <person name="Klenk H.-P."/>
        </authorList>
    </citation>
    <scope>NUCLEOTIDE SEQUENCE [LARGE SCALE GENOMIC DNA]</scope>
    <source>
        <strain evidence="10 11">DSM 19560</strain>
    </source>
</reference>
<evidence type="ECO:0000256" key="5">
    <source>
        <dbReference type="ARBA" id="ARBA00022989"/>
    </source>
</evidence>
<comment type="subcellular location">
    <subcellularLocation>
        <location evidence="1">Membrane</location>
        <topology evidence="1">Multi-pass membrane protein</topology>
    </subcellularLocation>
</comment>
<accession>A0A561EBM9</accession>
<evidence type="ECO:0000256" key="6">
    <source>
        <dbReference type="ARBA" id="ARBA00023136"/>
    </source>
</evidence>